<protein>
    <submittedName>
        <fullName evidence="1">Uncharacterized protein</fullName>
    </submittedName>
</protein>
<evidence type="ECO:0000313" key="1">
    <source>
        <dbReference type="EMBL" id="AUB54904.1"/>
    </source>
</evidence>
<dbReference type="RefSeq" id="WP_100904881.1">
    <property type="nucleotide sequence ID" value="NZ_CP017766.1"/>
</dbReference>
<name>A0A2H4V9Y5_9EURY</name>
<evidence type="ECO:0000313" key="2">
    <source>
        <dbReference type="Proteomes" id="UP000232806"/>
    </source>
</evidence>
<proteinExistence type="predicted"/>
<dbReference type="GeneID" id="35120320"/>
<accession>A0A2H4V9Y5</accession>
<dbReference type="EMBL" id="CP017766">
    <property type="protein sequence ID" value="AUB54904.1"/>
    <property type="molecule type" value="Genomic_DNA"/>
</dbReference>
<dbReference type="OrthoDB" id="378391at2157"/>
<dbReference type="Proteomes" id="UP000232806">
    <property type="component" value="Chromosome"/>
</dbReference>
<sequence length="135" mass="15638">MAVIKHQTKLSQLPKRCPHTPIKPNHVLNWDKHRPEFKKFILLHLIQVVDAYRSPTSKITTEKLINELSTNMGGVIKLQVKLYVENLIYHGYLVESYLGGVITCTDKVYTELRNIDKIIAEKNLKRHYNMGEVGE</sequence>
<reference evidence="1 2" key="1">
    <citation type="submission" date="2016-10" db="EMBL/GenBank/DDBJ databases">
        <title>Comparative genomics between deep and shallow subseafloor isolates.</title>
        <authorList>
            <person name="Ishii S."/>
            <person name="Miller J.R."/>
            <person name="Sutton G."/>
            <person name="Suzuki S."/>
            <person name="Methe B."/>
            <person name="Inagaki F."/>
            <person name="Imachi H."/>
        </authorList>
    </citation>
    <scope>NUCLEOTIDE SEQUENCE [LARGE SCALE GENOMIC DNA]</scope>
    <source>
        <strain evidence="1 2">MO-MB1</strain>
    </source>
</reference>
<organism evidence="1 2">
    <name type="scientific">Methanobacterium subterraneum</name>
    <dbReference type="NCBI Taxonomy" id="59277"/>
    <lineage>
        <taxon>Archaea</taxon>
        <taxon>Methanobacteriati</taxon>
        <taxon>Methanobacteriota</taxon>
        <taxon>Methanomada group</taxon>
        <taxon>Methanobacteria</taxon>
        <taxon>Methanobacteriales</taxon>
        <taxon>Methanobacteriaceae</taxon>
        <taxon>Methanobacterium</taxon>
    </lineage>
</organism>
<gene>
    <name evidence="1" type="ORF">BK007_01965</name>
</gene>
<dbReference type="AlphaFoldDB" id="A0A2H4V9Y5"/>